<keyword evidence="1" id="KW-1133">Transmembrane helix</keyword>
<feature type="transmembrane region" description="Helical" evidence="1">
    <location>
        <begin position="247"/>
        <end position="271"/>
    </location>
</feature>
<evidence type="ECO:0000313" key="2">
    <source>
        <dbReference type="EMBL" id="MDH8677725.1"/>
    </source>
</evidence>
<protein>
    <recommendedName>
        <fullName evidence="4">PDZ domain-containing protein</fullName>
    </recommendedName>
</protein>
<reference evidence="2 3" key="1">
    <citation type="submission" date="2023-04" db="EMBL/GenBank/DDBJ databases">
        <title>Fusibacter bizertensis strain WBS, isolated from littoral bottom sediments of the Arctic seas - biochemical and genomic analysis.</title>
        <authorList>
            <person name="Brioukhanov A.L."/>
        </authorList>
    </citation>
    <scope>NUCLEOTIDE SEQUENCE [LARGE SCALE GENOMIC DNA]</scope>
    <source>
        <strain evidence="2 3">WBS</strain>
    </source>
</reference>
<dbReference type="Proteomes" id="UP001158045">
    <property type="component" value="Unassembled WGS sequence"/>
</dbReference>
<accession>A0ABT6NBG4</accession>
<evidence type="ECO:0008006" key="4">
    <source>
        <dbReference type="Google" id="ProtNLM"/>
    </source>
</evidence>
<keyword evidence="1" id="KW-0812">Transmembrane</keyword>
<sequence>MNTKLNHVEAKSVIAYSRDRKIKRGDQVLSLKPKQMTDDEIVQKLKQVLNECDAIELKTKKFVGLLNDFIPYNNGLKIRLELLGKGGYIERLQKLSIEANNQAKIEKLALGFTKEYGFIYDETLETFELLIRAMAFKATKLNNSGLKIVSSVQNAQGNFSKKHLANEMPRSVVTSDLTLEKSQSHNINNKTPQPTKQLRKRKFVRNKMNLGLYLMLLLAIPVGYYIVQSKFGNVKEIMAILNQYFTWPIYNNSNTITIFSIIAVVSIVPFIAKRFFKLNILGFYPLIMLLIQVVLITVQPRVPELYLYLQLILGVIVFISYAILGFYSMRLPKGAREYTASRAIIPYYLVTGIWFVSQYIVLTKV</sequence>
<keyword evidence="3" id="KW-1185">Reference proteome</keyword>
<organism evidence="2 3">
    <name type="scientific">Fusibacter bizertensis</name>
    <dbReference type="NCBI Taxonomy" id="1488331"/>
    <lineage>
        <taxon>Bacteria</taxon>
        <taxon>Bacillati</taxon>
        <taxon>Bacillota</taxon>
        <taxon>Clostridia</taxon>
        <taxon>Eubacteriales</taxon>
        <taxon>Eubacteriales Family XII. Incertae Sedis</taxon>
        <taxon>Fusibacter</taxon>
    </lineage>
</organism>
<feature type="transmembrane region" description="Helical" evidence="1">
    <location>
        <begin position="305"/>
        <end position="324"/>
    </location>
</feature>
<proteinExistence type="predicted"/>
<gene>
    <name evidence="2" type="ORF">QE109_06180</name>
</gene>
<feature type="transmembrane region" description="Helical" evidence="1">
    <location>
        <begin position="345"/>
        <end position="362"/>
    </location>
</feature>
<name>A0ABT6NBG4_9FIRM</name>
<feature type="transmembrane region" description="Helical" evidence="1">
    <location>
        <begin position="210"/>
        <end position="227"/>
    </location>
</feature>
<dbReference type="RefSeq" id="WP_281093545.1">
    <property type="nucleotide sequence ID" value="NZ_JARYZI010000003.1"/>
</dbReference>
<dbReference type="EMBL" id="JARYZI010000003">
    <property type="protein sequence ID" value="MDH8677725.1"/>
    <property type="molecule type" value="Genomic_DNA"/>
</dbReference>
<feature type="transmembrane region" description="Helical" evidence="1">
    <location>
        <begin position="278"/>
        <end position="299"/>
    </location>
</feature>
<evidence type="ECO:0000313" key="3">
    <source>
        <dbReference type="Proteomes" id="UP001158045"/>
    </source>
</evidence>
<keyword evidence="1" id="KW-0472">Membrane</keyword>
<comment type="caution">
    <text evidence="2">The sequence shown here is derived from an EMBL/GenBank/DDBJ whole genome shotgun (WGS) entry which is preliminary data.</text>
</comment>
<evidence type="ECO:0000256" key="1">
    <source>
        <dbReference type="SAM" id="Phobius"/>
    </source>
</evidence>